<evidence type="ECO:0000313" key="3">
    <source>
        <dbReference type="Proteomes" id="UP000295281"/>
    </source>
</evidence>
<dbReference type="RefSeq" id="WP_133740647.1">
    <property type="nucleotide sequence ID" value="NZ_SNYN01000003.1"/>
</dbReference>
<evidence type="ECO:0000313" key="2">
    <source>
        <dbReference type="EMBL" id="TDQ53732.1"/>
    </source>
</evidence>
<proteinExistence type="predicted"/>
<evidence type="ECO:0000256" key="1">
    <source>
        <dbReference type="SAM" id="MobiDB-lite"/>
    </source>
</evidence>
<dbReference type="Proteomes" id="UP000295281">
    <property type="component" value="Unassembled WGS sequence"/>
</dbReference>
<feature type="compositionally biased region" description="Basic and acidic residues" evidence="1">
    <location>
        <begin position="354"/>
        <end position="363"/>
    </location>
</feature>
<protein>
    <submittedName>
        <fullName evidence="2">Uncharacterized protein</fullName>
    </submittedName>
</protein>
<reference evidence="2 3" key="1">
    <citation type="submission" date="2019-03" db="EMBL/GenBank/DDBJ databases">
        <title>Genomic Encyclopedia of Type Strains, Phase IV (KMG-IV): sequencing the most valuable type-strain genomes for metagenomic binning, comparative biology and taxonomic classification.</title>
        <authorList>
            <person name="Goeker M."/>
        </authorList>
    </citation>
    <scope>NUCLEOTIDE SEQUENCE [LARGE SCALE GENOMIC DNA]</scope>
    <source>
        <strain evidence="2 3">DSM 46770</strain>
    </source>
</reference>
<dbReference type="OrthoDB" id="4994024at2"/>
<dbReference type="AlphaFoldDB" id="A0A4R6V4E2"/>
<keyword evidence="3" id="KW-1185">Reference proteome</keyword>
<dbReference type="SUPFAM" id="SSF55486">
    <property type="entry name" value="Metalloproteases ('zincins'), catalytic domain"/>
    <property type="match status" value="1"/>
</dbReference>
<sequence>MPKRIPVLVLRCDLGDPVAGAVVNGARTPDRPLGSVYQEVVGPQGRRSLLRFWRDASLGHLDLRGSRLSPVLGIDVADVVDADSPRDGRGDPEWRLSRGRMLAAALAAARARGVDTQAFTAFVVVVRQGRLRFGGREVAPFTGGAVGTAAIVPIGADHFTFAHEIGHALGFPHTWGVRTPAWGWFDPPFDLTREYGDPFCVTGRVFAEHDSAWLERNPVHVDWPGSTFTSPGAAPALATVHVVWPGAPAEDRCVRRLAHEEWTGGAPRPFRLHPAGDRTPGRAKLVVLEGSGPPATLGPGEAGPPVDPRDTYYVEYRPRRGWDRSLVTDPAHRARACPAVVVHQLRDTSSCVPPRDREGRRVPGYDSSLPACARGEGADTGEGRLRSDGVQLHFRARVPVPGPLSADWHDGASPYLRVVDAAPDHSWVDVVVGPPVRSSFRDLLPLGVPSMREVRRERLYGGRDRITAPCFPQGMDSAFWVDAVTLEQALGVEPRGYGGGTGPTGDDPALSWTVAGRPVRVPAIGEPDARGTVVGTARVQRYEGGVRPTVRDGVRVSLDFVVRDDGLLVLRNRPEDGNYQVDVAVSAVDADGDPATRRERSRTLVVQGQALTLSGDVRDAVSGCLDDLLERAHDLPLDLSAVPRPRPEPWLERDDLVRLGRASTAYRRLTRSDPHLAGDLAHLVRLRYGVEV</sequence>
<gene>
    <name evidence="2" type="ORF">EV190_103183</name>
</gene>
<organism evidence="2 3">
    <name type="scientific">Actinorugispora endophytica</name>
    <dbReference type="NCBI Taxonomy" id="1605990"/>
    <lineage>
        <taxon>Bacteria</taxon>
        <taxon>Bacillati</taxon>
        <taxon>Actinomycetota</taxon>
        <taxon>Actinomycetes</taxon>
        <taxon>Streptosporangiales</taxon>
        <taxon>Nocardiopsidaceae</taxon>
        <taxon>Actinorugispora</taxon>
    </lineage>
</organism>
<dbReference type="EMBL" id="SNYN01000003">
    <property type="protein sequence ID" value="TDQ53732.1"/>
    <property type="molecule type" value="Genomic_DNA"/>
</dbReference>
<accession>A0A4R6V4E2</accession>
<comment type="caution">
    <text evidence="2">The sequence shown here is derived from an EMBL/GenBank/DDBJ whole genome shotgun (WGS) entry which is preliminary data.</text>
</comment>
<name>A0A4R6V4E2_9ACTN</name>
<feature type="region of interest" description="Disordered" evidence="1">
    <location>
        <begin position="349"/>
        <end position="384"/>
    </location>
</feature>